<protein>
    <submittedName>
        <fullName evidence="2">UBX domain-containing protein</fullName>
    </submittedName>
</protein>
<organism evidence="2">
    <name type="scientific">Podoviridae sp. ct7gc4</name>
    <dbReference type="NCBI Taxonomy" id="2826542"/>
    <lineage>
        <taxon>Viruses</taxon>
        <taxon>Duplodnaviria</taxon>
        <taxon>Heunggongvirae</taxon>
        <taxon>Uroviricota</taxon>
        <taxon>Caudoviricetes</taxon>
    </lineage>
</organism>
<name>A0A8S5NKT4_9CAUD</name>
<evidence type="ECO:0000256" key="1">
    <source>
        <dbReference type="SAM" id="MobiDB-lite"/>
    </source>
</evidence>
<sequence length="43" mass="4970">MRGWPVGYPLSRRDAIQGPERKPRERSGLCHTGGWMMIDDMKP</sequence>
<proteinExistence type="predicted"/>
<accession>A0A8S5NKT4</accession>
<reference evidence="2" key="1">
    <citation type="journal article" date="2021" name="Proc. Natl. Acad. Sci. U.S.A.">
        <title>A Catalog of Tens of Thousands of Viruses from Human Metagenomes Reveals Hidden Associations with Chronic Diseases.</title>
        <authorList>
            <person name="Tisza M.J."/>
            <person name="Buck C.B."/>
        </authorList>
    </citation>
    <scope>NUCLEOTIDE SEQUENCE</scope>
    <source>
        <strain evidence="2">Ct7gc4</strain>
    </source>
</reference>
<feature type="region of interest" description="Disordered" evidence="1">
    <location>
        <begin position="1"/>
        <end position="33"/>
    </location>
</feature>
<feature type="compositionally biased region" description="Basic and acidic residues" evidence="1">
    <location>
        <begin position="11"/>
        <end position="28"/>
    </location>
</feature>
<dbReference type="EMBL" id="BK015185">
    <property type="protein sequence ID" value="DAD94898.1"/>
    <property type="molecule type" value="Genomic_DNA"/>
</dbReference>
<evidence type="ECO:0000313" key="2">
    <source>
        <dbReference type="EMBL" id="DAD94898.1"/>
    </source>
</evidence>